<keyword evidence="5 8" id="KW-1133">Transmembrane helix</keyword>
<feature type="transmembrane region" description="Helical" evidence="8">
    <location>
        <begin position="265"/>
        <end position="285"/>
    </location>
</feature>
<dbReference type="Proteomes" id="UP000245802">
    <property type="component" value="Chromosome"/>
</dbReference>
<dbReference type="OrthoDB" id="266715at2"/>
<dbReference type="InterPro" id="IPR018584">
    <property type="entry name" value="GT87"/>
</dbReference>
<organism evidence="9 10">
    <name type="scientific">Gemmata obscuriglobus</name>
    <dbReference type="NCBI Taxonomy" id="114"/>
    <lineage>
        <taxon>Bacteria</taxon>
        <taxon>Pseudomonadati</taxon>
        <taxon>Planctomycetota</taxon>
        <taxon>Planctomycetia</taxon>
        <taxon>Gemmatales</taxon>
        <taxon>Gemmataceae</taxon>
        <taxon>Gemmata</taxon>
    </lineage>
</organism>
<evidence type="ECO:0000256" key="5">
    <source>
        <dbReference type="ARBA" id="ARBA00022989"/>
    </source>
</evidence>
<comment type="similarity">
    <text evidence="7">Belongs to the glycosyltransferase 87 family.</text>
</comment>
<evidence type="ECO:0000256" key="1">
    <source>
        <dbReference type="ARBA" id="ARBA00004651"/>
    </source>
</evidence>
<reference evidence="9 10" key="1">
    <citation type="submission" date="2018-01" db="EMBL/GenBank/DDBJ databases">
        <title>G. obscuriglobus.</title>
        <authorList>
            <person name="Franke J."/>
            <person name="Blomberg W."/>
            <person name="Selmecki A."/>
        </authorList>
    </citation>
    <scope>NUCLEOTIDE SEQUENCE [LARGE SCALE GENOMIC DNA]</scope>
    <source>
        <strain evidence="9 10">DSM 5831</strain>
    </source>
</reference>
<evidence type="ECO:0000256" key="2">
    <source>
        <dbReference type="ARBA" id="ARBA00022475"/>
    </source>
</evidence>
<evidence type="ECO:0000256" key="3">
    <source>
        <dbReference type="ARBA" id="ARBA00022679"/>
    </source>
</evidence>
<evidence type="ECO:0000256" key="6">
    <source>
        <dbReference type="ARBA" id="ARBA00023136"/>
    </source>
</evidence>
<evidence type="ECO:0000256" key="8">
    <source>
        <dbReference type="SAM" id="Phobius"/>
    </source>
</evidence>
<accession>A0A2Z3H204</accession>
<keyword evidence="4 8" id="KW-0812">Transmembrane</keyword>
<keyword evidence="2" id="KW-1003">Cell membrane</keyword>
<feature type="transmembrane region" description="Helical" evidence="8">
    <location>
        <begin position="103"/>
        <end position="124"/>
    </location>
</feature>
<feature type="transmembrane region" description="Helical" evidence="8">
    <location>
        <begin position="363"/>
        <end position="382"/>
    </location>
</feature>
<dbReference type="GO" id="GO:0005886">
    <property type="term" value="C:plasma membrane"/>
    <property type="evidence" value="ECO:0007669"/>
    <property type="project" value="UniProtKB-SubCell"/>
</dbReference>
<dbReference type="KEGG" id="gog:C1280_25695"/>
<name>A0A2Z3H204_9BACT</name>
<gene>
    <name evidence="9" type="ORF">C1280_25695</name>
</gene>
<feature type="transmembrane region" description="Helical" evidence="8">
    <location>
        <begin position="156"/>
        <end position="185"/>
    </location>
</feature>
<evidence type="ECO:0000256" key="4">
    <source>
        <dbReference type="ARBA" id="ARBA00022692"/>
    </source>
</evidence>
<proteinExistence type="inferred from homology"/>
<comment type="subcellular location">
    <subcellularLocation>
        <location evidence="1">Cell membrane</location>
        <topology evidence="1">Multi-pass membrane protein</topology>
    </subcellularLocation>
</comment>
<dbReference type="AlphaFoldDB" id="A0A2Z3H204"/>
<dbReference type="GO" id="GO:0016758">
    <property type="term" value="F:hexosyltransferase activity"/>
    <property type="evidence" value="ECO:0007669"/>
    <property type="project" value="InterPro"/>
</dbReference>
<dbReference type="Pfam" id="PF09594">
    <property type="entry name" value="GT87"/>
    <property type="match status" value="1"/>
</dbReference>
<dbReference type="RefSeq" id="WP_010034418.1">
    <property type="nucleotide sequence ID" value="NZ_CP025958.1"/>
</dbReference>
<feature type="transmembrane region" description="Helical" evidence="8">
    <location>
        <begin position="206"/>
        <end position="226"/>
    </location>
</feature>
<sequence length="390" mass="42652">MKQPYVAIAAGTAVAVGAVLLVASVRPEALSVGRIARVEDFGAYWAGTVVNLSGENAYDPNNLAPLQRAIEPDRPAPLPAWSPPWTLAVFTPLAGLPFPAARWVWLIIQLGTIFGTLTALWRIYNGSSEHLSIAWTIGLLWYPTLQTLGLGQHSSLVLLGVVGWLAGLSAGRPVLAGALLAVVLVKPQNWHLVGSLVAIWAIRTRAWPMIAGVIGGSLVLTAVAAVPNPFVFEQYREALTARPPSEMIPPTLGTLLRLAFGPERFWLAFVPAVGAQVWGVWYYFVNRHHWIWADRLPILLLVSFMTSPYGWVYDQILFLVPLAHVFATATARRPKTVAPMLLGATGITTVCLVMNAAKYQEFTFVWLAPLTLVLYFWGTRLAKRTVLTHV</sequence>
<feature type="transmembrane region" description="Helical" evidence="8">
    <location>
        <begin position="338"/>
        <end position="357"/>
    </location>
</feature>
<feature type="transmembrane region" description="Helical" evidence="8">
    <location>
        <begin position="131"/>
        <end position="150"/>
    </location>
</feature>
<evidence type="ECO:0000313" key="10">
    <source>
        <dbReference type="Proteomes" id="UP000245802"/>
    </source>
</evidence>
<keyword evidence="3" id="KW-0808">Transferase</keyword>
<keyword evidence="10" id="KW-1185">Reference proteome</keyword>
<evidence type="ECO:0000313" key="9">
    <source>
        <dbReference type="EMBL" id="AWM40063.1"/>
    </source>
</evidence>
<keyword evidence="6 8" id="KW-0472">Membrane</keyword>
<evidence type="ECO:0000256" key="7">
    <source>
        <dbReference type="ARBA" id="ARBA00024033"/>
    </source>
</evidence>
<protein>
    <submittedName>
        <fullName evidence="9">DUF2029 domain-containing protein</fullName>
    </submittedName>
</protein>
<dbReference type="EMBL" id="CP025958">
    <property type="protein sequence ID" value="AWM40063.1"/>
    <property type="molecule type" value="Genomic_DNA"/>
</dbReference>